<dbReference type="HOGENOM" id="CLU_1065771_0_0_1"/>
<organism evidence="2 3">
    <name type="scientific">Galerina marginata (strain CBS 339.88)</name>
    <dbReference type="NCBI Taxonomy" id="685588"/>
    <lineage>
        <taxon>Eukaryota</taxon>
        <taxon>Fungi</taxon>
        <taxon>Dikarya</taxon>
        <taxon>Basidiomycota</taxon>
        <taxon>Agaricomycotina</taxon>
        <taxon>Agaricomycetes</taxon>
        <taxon>Agaricomycetidae</taxon>
        <taxon>Agaricales</taxon>
        <taxon>Agaricineae</taxon>
        <taxon>Strophariaceae</taxon>
        <taxon>Galerina</taxon>
    </lineage>
</organism>
<evidence type="ECO:0000313" key="3">
    <source>
        <dbReference type="Proteomes" id="UP000027222"/>
    </source>
</evidence>
<reference evidence="3" key="1">
    <citation type="journal article" date="2014" name="Proc. Natl. Acad. Sci. U.S.A.">
        <title>Extensive sampling of basidiomycete genomes demonstrates inadequacy of the white-rot/brown-rot paradigm for wood decay fungi.</title>
        <authorList>
            <person name="Riley R."/>
            <person name="Salamov A.A."/>
            <person name="Brown D.W."/>
            <person name="Nagy L.G."/>
            <person name="Floudas D."/>
            <person name="Held B.W."/>
            <person name="Levasseur A."/>
            <person name="Lombard V."/>
            <person name="Morin E."/>
            <person name="Otillar R."/>
            <person name="Lindquist E.A."/>
            <person name="Sun H."/>
            <person name="LaButti K.M."/>
            <person name="Schmutz J."/>
            <person name="Jabbour D."/>
            <person name="Luo H."/>
            <person name="Baker S.E."/>
            <person name="Pisabarro A.G."/>
            <person name="Walton J.D."/>
            <person name="Blanchette R.A."/>
            <person name="Henrissat B."/>
            <person name="Martin F."/>
            <person name="Cullen D."/>
            <person name="Hibbett D.S."/>
            <person name="Grigoriev I.V."/>
        </authorList>
    </citation>
    <scope>NUCLEOTIDE SEQUENCE [LARGE SCALE GENOMIC DNA]</scope>
    <source>
        <strain evidence="3">CBS 339.88</strain>
    </source>
</reference>
<protein>
    <submittedName>
        <fullName evidence="2">Uncharacterized protein</fullName>
    </submittedName>
</protein>
<evidence type="ECO:0000256" key="1">
    <source>
        <dbReference type="SAM" id="MobiDB-lite"/>
    </source>
</evidence>
<accession>A0A067SA77</accession>
<feature type="region of interest" description="Disordered" evidence="1">
    <location>
        <begin position="73"/>
        <end position="96"/>
    </location>
</feature>
<feature type="region of interest" description="Disordered" evidence="1">
    <location>
        <begin position="164"/>
        <end position="184"/>
    </location>
</feature>
<proteinExistence type="predicted"/>
<dbReference type="EMBL" id="KL142420">
    <property type="protein sequence ID" value="KDR66837.1"/>
    <property type="molecule type" value="Genomic_DNA"/>
</dbReference>
<feature type="region of interest" description="Disordered" evidence="1">
    <location>
        <begin position="1"/>
        <end position="30"/>
    </location>
</feature>
<dbReference type="AlphaFoldDB" id="A0A067SA77"/>
<gene>
    <name evidence="2" type="ORF">GALMADRAFT_216853</name>
</gene>
<sequence>MLDRYINSSSDFRSSSWSCTISSPSRPAPVSQVAYDGSSTRVYSPAPAYVPPILSLRAERQAAAGKPWVAFLPQQQQPGPGGPQTAGARGRSGGARRYEVQRLLEQLNLTPAPEREGGRRARKLETEINAAGLKMVAFDFPDAAGEDGVDMQEAYENLTTRILPPSSLVPTQPDEGTPDAQEQERNQEVWMTGLGGGGLTPVRQCSKPAIEFFCHIHDKPSRLTAIPEFDPQEVEWYSSRDCSLRNGRLADVGQGAGGGET</sequence>
<evidence type="ECO:0000313" key="2">
    <source>
        <dbReference type="EMBL" id="KDR66837.1"/>
    </source>
</evidence>
<keyword evidence="3" id="KW-1185">Reference proteome</keyword>
<dbReference type="Proteomes" id="UP000027222">
    <property type="component" value="Unassembled WGS sequence"/>
</dbReference>
<feature type="compositionally biased region" description="Low complexity" evidence="1">
    <location>
        <begin position="8"/>
        <end position="25"/>
    </location>
</feature>
<name>A0A067SA77_GALM3</name>